<dbReference type="EMBL" id="CAJNBK010000007">
    <property type="protein sequence ID" value="CAE6754340.1"/>
    <property type="molecule type" value="Genomic_DNA"/>
</dbReference>
<comment type="similarity">
    <text evidence="1">Belongs to the YciI family.</text>
</comment>
<dbReference type="Gene3D" id="3.30.70.1060">
    <property type="entry name" value="Dimeric alpha+beta barrel"/>
    <property type="match status" value="1"/>
</dbReference>
<evidence type="ECO:0000313" key="3">
    <source>
        <dbReference type="EMBL" id="CAE6754340.1"/>
    </source>
</evidence>
<dbReference type="PANTHER" id="PTHR33606:SF3">
    <property type="entry name" value="PROTEIN YCII"/>
    <property type="match status" value="1"/>
</dbReference>
<evidence type="ECO:0000256" key="1">
    <source>
        <dbReference type="ARBA" id="ARBA00007689"/>
    </source>
</evidence>
<evidence type="ECO:0000313" key="4">
    <source>
        <dbReference type="Proteomes" id="UP000672526"/>
    </source>
</evidence>
<dbReference type="InterPro" id="IPR005545">
    <property type="entry name" value="YCII"/>
</dbReference>
<name>A0ABN7LQ79_9BURK</name>
<dbReference type="PANTHER" id="PTHR33606">
    <property type="entry name" value="PROTEIN YCII"/>
    <property type="match status" value="1"/>
</dbReference>
<feature type="domain" description="YCII-related" evidence="2">
    <location>
        <begin position="23"/>
        <end position="109"/>
    </location>
</feature>
<accession>A0ABN7LQ79</accession>
<comment type="caution">
    <text evidence="3">The sequence shown here is derived from an EMBL/GenBank/DDBJ whole genome shotgun (WGS) entry which is preliminary data.</text>
</comment>
<reference evidence="3 4" key="1">
    <citation type="submission" date="2021-02" db="EMBL/GenBank/DDBJ databases">
        <authorList>
            <person name="Vanwijnsberghe S."/>
        </authorList>
    </citation>
    <scope>NUCLEOTIDE SEQUENCE [LARGE SCALE GENOMIC DNA]</scope>
    <source>
        <strain evidence="3 4">LMG 31837</strain>
    </source>
</reference>
<proteinExistence type="inferred from homology"/>
<dbReference type="Pfam" id="PF03795">
    <property type="entry name" value="YCII"/>
    <property type="match status" value="1"/>
</dbReference>
<dbReference type="InterPro" id="IPR051807">
    <property type="entry name" value="Sec-metab_biosynth-assoc"/>
</dbReference>
<dbReference type="InterPro" id="IPR011008">
    <property type="entry name" value="Dimeric_a/b-barrel"/>
</dbReference>
<dbReference type="RefSeq" id="WP_236066861.1">
    <property type="nucleotide sequence ID" value="NZ_CAJNBK010000007.1"/>
</dbReference>
<keyword evidence="4" id="KW-1185">Reference proteome</keyword>
<evidence type="ECO:0000259" key="2">
    <source>
        <dbReference type="Pfam" id="PF03795"/>
    </source>
</evidence>
<protein>
    <recommendedName>
        <fullName evidence="2">YCII-related domain-containing protein</fullName>
    </recommendedName>
</protein>
<dbReference type="Proteomes" id="UP000672526">
    <property type="component" value="Unassembled WGS sequence"/>
</dbReference>
<gene>
    <name evidence="3" type="ORF">R69888_03111</name>
</gene>
<organism evidence="3 4">
    <name type="scientific">Paraburkholderia haematera</name>
    <dbReference type="NCBI Taxonomy" id="2793077"/>
    <lineage>
        <taxon>Bacteria</taxon>
        <taxon>Pseudomonadati</taxon>
        <taxon>Pseudomonadota</taxon>
        <taxon>Betaproteobacteria</taxon>
        <taxon>Burkholderiales</taxon>
        <taxon>Burkholderiaceae</taxon>
        <taxon>Paraburkholderia</taxon>
    </lineage>
</organism>
<dbReference type="SUPFAM" id="SSF54909">
    <property type="entry name" value="Dimeric alpha+beta barrel"/>
    <property type="match status" value="1"/>
</dbReference>
<sequence>MQQWTILNPFFGQFGLDRELQNMNWIVYCTDKLGAHGLRDANTPKHRAYLETRPIVLVTSGPLVDDAGEKKIGSFFLVEAQTREEVEAFNRNDPFFALGLWDEVRIHRFHRRVG</sequence>